<dbReference type="InterPro" id="IPR035906">
    <property type="entry name" value="MetI-like_sf"/>
</dbReference>
<evidence type="ECO:0000256" key="7">
    <source>
        <dbReference type="ARBA" id="ARBA00023136"/>
    </source>
</evidence>
<evidence type="ECO:0000256" key="1">
    <source>
        <dbReference type="ARBA" id="ARBA00004651"/>
    </source>
</evidence>
<dbReference type="Proteomes" id="UP000696931">
    <property type="component" value="Unassembled WGS sequence"/>
</dbReference>
<dbReference type="CDD" id="cd06261">
    <property type="entry name" value="TM_PBP2"/>
    <property type="match status" value="1"/>
</dbReference>
<comment type="subcellular location">
    <subcellularLocation>
        <location evidence="1 8">Cell membrane</location>
        <topology evidence="1 8">Multi-pass membrane protein</topology>
    </subcellularLocation>
</comment>
<evidence type="ECO:0000256" key="4">
    <source>
        <dbReference type="ARBA" id="ARBA00022475"/>
    </source>
</evidence>
<dbReference type="NCBIfam" id="TIGR00974">
    <property type="entry name" value="3a0107s02c"/>
    <property type="match status" value="1"/>
</dbReference>
<feature type="transmembrane region" description="Helical" evidence="8">
    <location>
        <begin position="163"/>
        <end position="181"/>
    </location>
</feature>
<comment type="similarity">
    <text evidence="2 8">Belongs to the binding-protein-dependent transport system permease family. CysTW subfamily.</text>
</comment>
<feature type="transmembrane region" description="Helical" evidence="8">
    <location>
        <begin position="231"/>
        <end position="250"/>
    </location>
</feature>
<organism evidence="10 11">
    <name type="scientific">Eiseniibacteriota bacterium</name>
    <dbReference type="NCBI Taxonomy" id="2212470"/>
    <lineage>
        <taxon>Bacteria</taxon>
        <taxon>Candidatus Eiseniibacteriota</taxon>
    </lineage>
</organism>
<gene>
    <name evidence="10" type="primary">pstA</name>
    <name evidence="10" type="ORF">HZA61_12485</name>
</gene>
<proteinExistence type="inferred from homology"/>
<evidence type="ECO:0000256" key="6">
    <source>
        <dbReference type="ARBA" id="ARBA00022989"/>
    </source>
</evidence>
<dbReference type="PANTHER" id="PTHR43470:SF3">
    <property type="entry name" value="PHOSPHATE TRANSPORT SYSTEM PERMEASE PROTEIN PSTA-RELATED"/>
    <property type="match status" value="1"/>
</dbReference>
<feature type="transmembrane region" description="Helical" evidence="8">
    <location>
        <begin position="25"/>
        <end position="53"/>
    </location>
</feature>
<evidence type="ECO:0000256" key="3">
    <source>
        <dbReference type="ARBA" id="ARBA00022448"/>
    </source>
</evidence>
<evidence type="ECO:0000259" key="9">
    <source>
        <dbReference type="PROSITE" id="PS50928"/>
    </source>
</evidence>
<accession>A0A933SD09</accession>
<comment type="caution">
    <text evidence="10">The sequence shown here is derived from an EMBL/GenBank/DDBJ whole genome shotgun (WGS) entry which is preliminary data.</text>
</comment>
<sequence length="315" mass="33516">MSATILGQKVAALPRSRPSDAAGRAFTVLSGAAAALIVLMTAVIVGDVVLHGWQTVTWEFLSGVPREGMTKGGIWPAIYGSVLLVLLMTVALVPFGVGAAVYLHEYANPDAAFTRAVRFAVHNLAGVPSIVFGLFGLGFFVQFVGVQMDRALGLDVTWGQPALIWASLTLALLNLPVVIVTTEEALRAVPRDMREASLALGATRWQTIRNVLLPQAMPGILTGAILSVSRGAGEVAPILFTGAAYFLPYLPTSPTDQFMELGYHVFVLATQSPDVDATRPLLYGTVLVLLLLTLLLNLTAMLLRARLRANLAGRS</sequence>
<reference evidence="10" key="1">
    <citation type="submission" date="2020-07" db="EMBL/GenBank/DDBJ databases">
        <title>Huge and variable diversity of episymbiotic CPR bacteria and DPANN archaea in groundwater ecosystems.</title>
        <authorList>
            <person name="He C.Y."/>
            <person name="Keren R."/>
            <person name="Whittaker M."/>
            <person name="Farag I.F."/>
            <person name="Doudna J."/>
            <person name="Cate J.H.D."/>
            <person name="Banfield J.F."/>
        </authorList>
    </citation>
    <scope>NUCLEOTIDE SEQUENCE</scope>
    <source>
        <strain evidence="10">NC_groundwater_1813_Pr3_B-0.1um_71_17</strain>
    </source>
</reference>
<dbReference type="AlphaFoldDB" id="A0A933SD09"/>
<feature type="transmembrane region" description="Helical" evidence="8">
    <location>
        <begin position="124"/>
        <end position="143"/>
    </location>
</feature>
<dbReference type="PROSITE" id="PS50928">
    <property type="entry name" value="ABC_TM1"/>
    <property type="match status" value="1"/>
</dbReference>
<dbReference type="GO" id="GO:0035435">
    <property type="term" value="P:phosphate ion transmembrane transport"/>
    <property type="evidence" value="ECO:0007669"/>
    <property type="project" value="InterPro"/>
</dbReference>
<evidence type="ECO:0000313" key="11">
    <source>
        <dbReference type="Proteomes" id="UP000696931"/>
    </source>
</evidence>
<name>A0A933SD09_UNCEI</name>
<evidence type="ECO:0000256" key="5">
    <source>
        <dbReference type="ARBA" id="ARBA00022692"/>
    </source>
</evidence>
<feature type="transmembrane region" description="Helical" evidence="8">
    <location>
        <begin position="73"/>
        <end position="103"/>
    </location>
</feature>
<dbReference type="InterPro" id="IPR005672">
    <property type="entry name" value="Phosphate_PstA"/>
</dbReference>
<dbReference type="GO" id="GO:0005315">
    <property type="term" value="F:phosphate transmembrane transporter activity"/>
    <property type="evidence" value="ECO:0007669"/>
    <property type="project" value="InterPro"/>
</dbReference>
<feature type="domain" description="ABC transmembrane type-1" evidence="9">
    <location>
        <begin position="78"/>
        <end position="300"/>
    </location>
</feature>
<evidence type="ECO:0000256" key="8">
    <source>
        <dbReference type="RuleBase" id="RU363043"/>
    </source>
</evidence>
<dbReference type="InterPro" id="IPR000515">
    <property type="entry name" value="MetI-like"/>
</dbReference>
<dbReference type="EMBL" id="JACRIW010000090">
    <property type="protein sequence ID" value="MBI5170297.1"/>
    <property type="molecule type" value="Genomic_DNA"/>
</dbReference>
<keyword evidence="7 8" id="KW-0472">Membrane</keyword>
<dbReference type="GO" id="GO:0005886">
    <property type="term" value="C:plasma membrane"/>
    <property type="evidence" value="ECO:0007669"/>
    <property type="project" value="UniProtKB-SubCell"/>
</dbReference>
<keyword evidence="3" id="KW-0813">Transport</keyword>
<keyword evidence="5 8" id="KW-0812">Transmembrane</keyword>
<keyword evidence="4 8" id="KW-1003">Cell membrane</keyword>
<dbReference type="SUPFAM" id="SSF161098">
    <property type="entry name" value="MetI-like"/>
    <property type="match status" value="1"/>
</dbReference>
<protein>
    <recommendedName>
        <fullName evidence="8">Phosphate transport system permease protein PstA</fullName>
    </recommendedName>
</protein>
<keyword evidence="6 8" id="KW-1133">Transmembrane helix</keyword>
<dbReference type="PANTHER" id="PTHR43470">
    <property type="entry name" value="PHOSPHATE TRANSPORT SYSTEM PERMEASE PROTEIN PSTA-RELATED"/>
    <property type="match status" value="1"/>
</dbReference>
<feature type="transmembrane region" description="Helical" evidence="8">
    <location>
        <begin position="281"/>
        <end position="303"/>
    </location>
</feature>
<evidence type="ECO:0000256" key="2">
    <source>
        <dbReference type="ARBA" id="ARBA00007069"/>
    </source>
</evidence>
<evidence type="ECO:0000313" key="10">
    <source>
        <dbReference type="EMBL" id="MBI5170297.1"/>
    </source>
</evidence>
<dbReference type="Gene3D" id="1.10.3720.10">
    <property type="entry name" value="MetI-like"/>
    <property type="match status" value="1"/>
</dbReference>
<dbReference type="Pfam" id="PF00528">
    <property type="entry name" value="BPD_transp_1"/>
    <property type="match status" value="1"/>
</dbReference>